<dbReference type="OrthoDB" id="1796720at2"/>
<dbReference type="AlphaFoldDB" id="A0A511W294"/>
<dbReference type="RefSeq" id="WP_146814903.1">
    <property type="nucleotide sequence ID" value="NZ_BJYA01000003.1"/>
</dbReference>
<name>A0A511W294_9BACI</name>
<dbReference type="Gene3D" id="1.10.260.40">
    <property type="entry name" value="lambda repressor-like DNA-binding domains"/>
    <property type="match status" value="1"/>
</dbReference>
<dbReference type="GO" id="GO:0003677">
    <property type="term" value="F:DNA binding"/>
    <property type="evidence" value="ECO:0007669"/>
    <property type="project" value="InterPro"/>
</dbReference>
<dbReference type="SMART" id="SM00530">
    <property type="entry name" value="HTH_XRE"/>
    <property type="match status" value="1"/>
</dbReference>
<reference evidence="2 3" key="1">
    <citation type="submission" date="2019-07" db="EMBL/GenBank/DDBJ databases">
        <title>Whole genome shotgun sequence of Alkalibacillus haloalkaliphilus NBRC 103110.</title>
        <authorList>
            <person name="Hosoyama A."/>
            <person name="Uohara A."/>
            <person name="Ohji S."/>
            <person name="Ichikawa N."/>
        </authorList>
    </citation>
    <scope>NUCLEOTIDE SEQUENCE [LARGE SCALE GENOMIC DNA]</scope>
    <source>
        <strain evidence="2 3">NBRC 103110</strain>
    </source>
</reference>
<dbReference type="InterPro" id="IPR010982">
    <property type="entry name" value="Lambda_DNA-bd_dom_sf"/>
</dbReference>
<protein>
    <submittedName>
        <fullName evidence="2">Transcriptional regulator</fullName>
    </submittedName>
</protein>
<dbReference type="CDD" id="cd00093">
    <property type="entry name" value="HTH_XRE"/>
    <property type="match status" value="1"/>
</dbReference>
<gene>
    <name evidence="2" type="ORF">AHA02nite_09600</name>
</gene>
<evidence type="ECO:0000313" key="3">
    <source>
        <dbReference type="Proteomes" id="UP000321440"/>
    </source>
</evidence>
<dbReference type="PROSITE" id="PS50943">
    <property type="entry name" value="HTH_CROC1"/>
    <property type="match status" value="1"/>
</dbReference>
<feature type="domain" description="HTH cro/C1-type" evidence="1">
    <location>
        <begin position="14"/>
        <end position="46"/>
    </location>
</feature>
<sequence>MDFETIQSLVSTRIRVVRAEQGITQNEMCHILGISKKTLVEIEKGRKPANWPTIVAFVSLFKDSPTVQYTLGDRNPIECLQTYSRKTVFQKENYYDSLDEYWKPIIEHEGYSLQKHYIHNHYRVVDRSLNVYMRSTDYKETYQFLERIS</sequence>
<evidence type="ECO:0000259" key="1">
    <source>
        <dbReference type="PROSITE" id="PS50943"/>
    </source>
</evidence>
<organism evidence="2 3">
    <name type="scientific">Alkalibacillus haloalkaliphilus</name>
    <dbReference type="NCBI Taxonomy" id="94136"/>
    <lineage>
        <taxon>Bacteria</taxon>
        <taxon>Bacillati</taxon>
        <taxon>Bacillota</taxon>
        <taxon>Bacilli</taxon>
        <taxon>Bacillales</taxon>
        <taxon>Bacillaceae</taxon>
        <taxon>Alkalibacillus</taxon>
    </lineage>
</organism>
<dbReference type="SUPFAM" id="SSF47413">
    <property type="entry name" value="lambda repressor-like DNA-binding domains"/>
    <property type="match status" value="1"/>
</dbReference>
<accession>A0A511W294</accession>
<keyword evidence="3" id="KW-1185">Reference proteome</keyword>
<dbReference type="Proteomes" id="UP000321440">
    <property type="component" value="Unassembled WGS sequence"/>
</dbReference>
<dbReference type="InterPro" id="IPR001387">
    <property type="entry name" value="Cro/C1-type_HTH"/>
</dbReference>
<dbReference type="Pfam" id="PF13560">
    <property type="entry name" value="HTH_31"/>
    <property type="match status" value="1"/>
</dbReference>
<comment type="caution">
    <text evidence="2">The sequence shown here is derived from an EMBL/GenBank/DDBJ whole genome shotgun (WGS) entry which is preliminary data.</text>
</comment>
<evidence type="ECO:0000313" key="2">
    <source>
        <dbReference type="EMBL" id="GEN45184.1"/>
    </source>
</evidence>
<proteinExistence type="predicted"/>
<dbReference type="EMBL" id="BJYA01000003">
    <property type="protein sequence ID" value="GEN45184.1"/>
    <property type="molecule type" value="Genomic_DNA"/>
</dbReference>